<dbReference type="AlphaFoldDB" id="A0A7K0C0Y8"/>
<dbReference type="InterPro" id="IPR051910">
    <property type="entry name" value="ComF/GntX_DNA_util-trans"/>
</dbReference>
<dbReference type="InterPro" id="IPR029057">
    <property type="entry name" value="PRTase-like"/>
</dbReference>
<evidence type="ECO:0000256" key="1">
    <source>
        <dbReference type="ARBA" id="ARBA00008007"/>
    </source>
</evidence>
<dbReference type="RefSeq" id="WP_194293445.1">
    <property type="nucleotide sequence ID" value="NZ_WEGH01000003.1"/>
</dbReference>
<dbReference type="PANTHER" id="PTHR47505:SF1">
    <property type="entry name" value="DNA UTILIZATION PROTEIN YHGH"/>
    <property type="match status" value="1"/>
</dbReference>
<gene>
    <name evidence="3" type="ORF">ACRB68_52060</name>
</gene>
<dbReference type="Proteomes" id="UP000487268">
    <property type="component" value="Unassembled WGS sequence"/>
</dbReference>
<dbReference type="SUPFAM" id="SSF53271">
    <property type="entry name" value="PRTase-like"/>
    <property type="match status" value="1"/>
</dbReference>
<keyword evidence="4" id="KW-1185">Reference proteome</keyword>
<sequence>MRLLSDLYDLLLPARCAGCGRAPGLVCRKCTDALELPARRVDALKGAPPTWTAVSYEGPVKALIAAHKEAGRLPLAGPLGTALARAVAAAIGPPHPPRGAGTAPGPGPPGDLLVVPMPSARAATRRRGHDPVRRMTAAAVRALRADGYPVLGLDALRHRRAVADQAALTGTARAANLRDAMEARPAHLPARVVLADDIVTTGATLAEATRTLTRAGAEVIAAATVAATPRRR</sequence>
<comment type="caution">
    <text evidence="3">The sequence shown here is derived from an EMBL/GenBank/DDBJ whole genome shotgun (WGS) entry which is preliminary data.</text>
</comment>
<reference evidence="3 4" key="1">
    <citation type="submission" date="2019-10" db="EMBL/GenBank/DDBJ databases">
        <title>Actinomadura rubteroloni sp. nov. and Actinomadura macrotermitis sp. nov., isolated from the gut of fungus growing-termite Macrotermes natalensis.</title>
        <authorList>
            <person name="Benndorf R."/>
            <person name="Martin K."/>
            <person name="Kuefner M."/>
            <person name="De Beer W."/>
            <person name="Kaster A.-K."/>
            <person name="Vollmers J."/>
            <person name="Poulsen M."/>
            <person name="Beemelmanns C."/>
        </authorList>
    </citation>
    <scope>NUCLEOTIDE SEQUENCE [LARGE SCALE GENOMIC DNA]</scope>
    <source>
        <strain evidence="3 4">RB68</strain>
    </source>
</reference>
<feature type="domain" description="Phosphoribosyltransferase" evidence="2">
    <location>
        <begin position="191"/>
        <end position="231"/>
    </location>
</feature>
<accession>A0A7K0C0Y8</accession>
<protein>
    <recommendedName>
        <fullName evidence="2">Phosphoribosyltransferase domain-containing protein</fullName>
    </recommendedName>
</protein>
<dbReference type="InterPro" id="IPR000836">
    <property type="entry name" value="PRTase_dom"/>
</dbReference>
<evidence type="ECO:0000313" key="3">
    <source>
        <dbReference type="EMBL" id="MQY07107.1"/>
    </source>
</evidence>
<dbReference type="EMBL" id="WEGH01000003">
    <property type="protein sequence ID" value="MQY07107.1"/>
    <property type="molecule type" value="Genomic_DNA"/>
</dbReference>
<dbReference type="CDD" id="cd06223">
    <property type="entry name" value="PRTases_typeI"/>
    <property type="match status" value="1"/>
</dbReference>
<proteinExistence type="inferred from homology"/>
<evidence type="ECO:0000259" key="2">
    <source>
        <dbReference type="Pfam" id="PF00156"/>
    </source>
</evidence>
<name>A0A7K0C0Y8_9ACTN</name>
<dbReference type="Pfam" id="PF00156">
    <property type="entry name" value="Pribosyltran"/>
    <property type="match status" value="1"/>
</dbReference>
<evidence type="ECO:0000313" key="4">
    <source>
        <dbReference type="Proteomes" id="UP000487268"/>
    </source>
</evidence>
<organism evidence="3 4">
    <name type="scientific">Actinomadura macrotermitis</name>
    <dbReference type="NCBI Taxonomy" id="2585200"/>
    <lineage>
        <taxon>Bacteria</taxon>
        <taxon>Bacillati</taxon>
        <taxon>Actinomycetota</taxon>
        <taxon>Actinomycetes</taxon>
        <taxon>Streptosporangiales</taxon>
        <taxon>Thermomonosporaceae</taxon>
        <taxon>Actinomadura</taxon>
    </lineage>
</organism>
<dbReference type="PANTHER" id="PTHR47505">
    <property type="entry name" value="DNA UTILIZATION PROTEIN YHGH"/>
    <property type="match status" value="1"/>
</dbReference>
<dbReference type="Gene3D" id="3.40.50.2020">
    <property type="match status" value="1"/>
</dbReference>
<comment type="similarity">
    <text evidence="1">Belongs to the ComF/GntX family.</text>
</comment>